<gene>
    <name evidence="3" type="ORF">NCI00_21995</name>
</gene>
<dbReference type="PANTHER" id="PTHR34220">
    <property type="entry name" value="SENSOR HISTIDINE KINASE YPDA"/>
    <property type="match status" value="1"/>
</dbReference>
<evidence type="ECO:0000256" key="1">
    <source>
        <dbReference type="SAM" id="Phobius"/>
    </source>
</evidence>
<dbReference type="InterPro" id="IPR010559">
    <property type="entry name" value="Sig_transdc_His_kin_internal"/>
</dbReference>
<keyword evidence="4" id="KW-1185">Reference proteome</keyword>
<sequence length="367" mass="43011">MQKLFQQSRLFRHGLFWGSIFTFILLLQLISPGSDEYAWQEIFNGLLFSQLPVFLLYTYIFLYVVLPFFTNRKFVTGVAMLIALIYLTALFTLIFRELYQSTIHPLLVGQPTRPFCSCIFEESAFRQQLAYYFVFVGMFAGGLKILQHWRRMQAESERLATEKITAELQLLKTQINPDFLFNTLSHLHTLTLQKSKKSPEVVLHLSHFLSYLLYDSQKEEVLLQKEIEMIHNYVYLAKTHAQNNLEVSLNFAGEIDEKYIPPLLLLPFVENAFKEDTSLEQAWVSIDLWVTEGWLKFKIIHGIPPHATPEPAFQNVIKRLDSLYPAHYTLKILPEEELFLVKLEICLHKHTHPKFPYYDENELPVGR</sequence>
<dbReference type="GO" id="GO:0016301">
    <property type="term" value="F:kinase activity"/>
    <property type="evidence" value="ECO:0007669"/>
    <property type="project" value="UniProtKB-KW"/>
</dbReference>
<evidence type="ECO:0000313" key="4">
    <source>
        <dbReference type="Proteomes" id="UP001204772"/>
    </source>
</evidence>
<organism evidence="3 4">
    <name type="scientific">Runella salmonicolor</name>
    <dbReference type="NCBI Taxonomy" id="2950278"/>
    <lineage>
        <taxon>Bacteria</taxon>
        <taxon>Pseudomonadati</taxon>
        <taxon>Bacteroidota</taxon>
        <taxon>Cytophagia</taxon>
        <taxon>Cytophagales</taxon>
        <taxon>Spirosomataceae</taxon>
        <taxon>Runella</taxon>
    </lineage>
</organism>
<feature type="transmembrane region" description="Helical" evidence="1">
    <location>
        <begin position="74"/>
        <end position="95"/>
    </location>
</feature>
<dbReference type="Proteomes" id="UP001204772">
    <property type="component" value="Unassembled WGS sequence"/>
</dbReference>
<feature type="transmembrane region" description="Helical" evidence="1">
    <location>
        <begin position="12"/>
        <end position="30"/>
    </location>
</feature>
<dbReference type="Pfam" id="PF06580">
    <property type="entry name" value="His_kinase"/>
    <property type="match status" value="1"/>
</dbReference>
<keyword evidence="1" id="KW-1133">Transmembrane helix</keyword>
<keyword evidence="3" id="KW-0418">Kinase</keyword>
<evidence type="ECO:0000313" key="3">
    <source>
        <dbReference type="EMBL" id="MCP1385127.1"/>
    </source>
</evidence>
<comment type="caution">
    <text evidence="3">The sequence shown here is derived from an EMBL/GenBank/DDBJ whole genome shotgun (WGS) entry which is preliminary data.</text>
</comment>
<keyword evidence="3" id="KW-0808">Transferase</keyword>
<name>A0ABT1FXD4_9BACT</name>
<keyword evidence="1" id="KW-0472">Membrane</keyword>
<accession>A0ABT1FXD4</accession>
<feature type="transmembrane region" description="Helical" evidence="1">
    <location>
        <begin position="42"/>
        <end position="62"/>
    </location>
</feature>
<dbReference type="PANTHER" id="PTHR34220:SF7">
    <property type="entry name" value="SENSOR HISTIDINE KINASE YPDA"/>
    <property type="match status" value="1"/>
</dbReference>
<keyword evidence="1" id="KW-0812">Transmembrane</keyword>
<reference evidence="3 4" key="1">
    <citation type="submission" date="2022-06" db="EMBL/GenBank/DDBJ databases">
        <title>Runella sp. S5 genome sequencing.</title>
        <authorList>
            <person name="Park S."/>
        </authorList>
    </citation>
    <scope>NUCLEOTIDE SEQUENCE [LARGE SCALE GENOMIC DNA]</scope>
    <source>
        <strain evidence="3 4">S5</strain>
    </source>
</reference>
<dbReference type="InterPro" id="IPR050640">
    <property type="entry name" value="Bact_2-comp_sensor_kinase"/>
</dbReference>
<feature type="transmembrane region" description="Helical" evidence="1">
    <location>
        <begin position="129"/>
        <end position="146"/>
    </location>
</feature>
<feature type="domain" description="Signal transduction histidine kinase internal region" evidence="2">
    <location>
        <begin position="166"/>
        <end position="244"/>
    </location>
</feature>
<dbReference type="RefSeq" id="WP_253531263.1">
    <property type="nucleotide sequence ID" value="NZ_JAMZEL010000011.1"/>
</dbReference>
<evidence type="ECO:0000259" key="2">
    <source>
        <dbReference type="Pfam" id="PF06580"/>
    </source>
</evidence>
<proteinExistence type="predicted"/>
<protein>
    <submittedName>
        <fullName evidence="3">Histidine kinase</fullName>
    </submittedName>
</protein>
<dbReference type="EMBL" id="JAMZEL010000011">
    <property type="protein sequence ID" value="MCP1385127.1"/>
    <property type="molecule type" value="Genomic_DNA"/>
</dbReference>